<reference evidence="2 3" key="1">
    <citation type="submission" date="2024-08" db="EMBL/GenBank/DDBJ databases">
        <authorList>
            <person name="Cucini C."/>
            <person name="Frati F."/>
        </authorList>
    </citation>
    <scope>NUCLEOTIDE SEQUENCE [LARGE SCALE GENOMIC DNA]</scope>
</reference>
<keyword evidence="3" id="KW-1185">Reference proteome</keyword>
<organism evidence="2 3">
    <name type="scientific">Orchesella dallaii</name>
    <dbReference type="NCBI Taxonomy" id="48710"/>
    <lineage>
        <taxon>Eukaryota</taxon>
        <taxon>Metazoa</taxon>
        <taxon>Ecdysozoa</taxon>
        <taxon>Arthropoda</taxon>
        <taxon>Hexapoda</taxon>
        <taxon>Collembola</taxon>
        <taxon>Entomobryomorpha</taxon>
        <taxon>Entomobryoidea</taxon>
        <taxon>Orchesellidae</taxon>
        <taxon>Orchesellinae</taxon>
        <taxon>Orchesella</taxon>
    </lineage>
</organism>
<accession>A0ABP1Q7V3</accession>
<feature type="compositionally biased region" description="Basic residues" evidence="1">
    <location>
        <begin position="74"/>
        <end position="84"/>
    </location>
</feature>
<feature type="compositionally biased region" description="Polar residues" evidence="1">
    <location>
        <begin position="29"/>
        <end position="68"/>
    </location>
</feature>
<sequence length="93" mass="9994">MQTMQSSIASLQHQFHALSCTVSRGHAPASSSSVSVNIDNQRPSTSFRNPSQSSVPSLSQIGQTSQGFGNAAVAKRKPKNKKKQQNNQIQQGK</sequence>
<dbReference type="EMBL" id="CAXLJM020000023">
    <property type="protein sequence ID" value="CAL8088978.1"/>
    <property type="molecule type" value="Genomic_DNA"/>
</dbReference>
<evidence type="ECO:0000256" key="1">
    <source>
        <dbReference type="SAM" id="MobiDB-lite"/>
    </source>
</evidence>
<dbReference type="Proteomes" id="UP001642540">
    <property type="component" value="Unassembled WGS sequence"/>
</dbReference>
<protein>
    <submittedName>
        <fullName evidence="2">Uncharacterized protein</fullName>
    </submittedName>
</protein>
<name>A0ABP1Q7V3_9HEXA</name>
<proteinExistence type="predicted"/>
<comment type="caution">
    <text evidence="2">The sequence shown here is derived from an EMBL/GenBank/DDBJ whole genome shotgun (WGS) entry which is preliminary data.</text>
</comment>
<feature type="region of interest" description="Disordered" evidence="1">
    <location>
        <begin position="23"/>
        <end position="93"/>
    </location>
</feature>
<evidence type="ECO:0000313" key="3">
    <source>
        <dbReference type="Proteomes" id="UP001642540"/>
    </source>
</evidence>
<gene>
    <name evidence="2" type="ORF">ODALV1_LOCUS7222</name>
</gene>
<evidence type="ECO:0000313" key="2">
    <source>
        <dbReference type="EMBL" id="CAL8088978.1"/>
    </source>
</evidence>